<dbReference type="CDD" id="cd03823">
    <property type="entry name" value="GT4_ExpE7-like"/>
    <property type="match status" value="1"/>
</dbReference>
<evidence type="ECO:0000256" key="1">
    <source>
        <dbReference type="SAM" id="Coils"/>
    </source>
</evidence>
<dbReference type="Pfam" id="PF00534">
    <property type="entry name" value="Glycos_transf_1"/>
    <property type="match status" value="1"/>
</dbReference>
<feature type="coiled-coil region" evidence="1">
    <location>
        <begin position="163"/>
        <end position="190"/>
    </location>
</feature>
<dbReference type="OrthoDB" id="5123492at2"/>
<keyword evidence="1" id="KW-0175">Coiled coil</keyword>
<dbReference type="AlphaFoldDB" id="A0A3N4VIR4"/>
<accession>A0A3N4VIR4</accession>
<dbReference type="GO" id="GO:0016757">
    <property type="term" value="F:glycosyltransferase activity"/>
    <property type="evidence" value="ECO:0007669"/>
    <property type="project" value="InterPro"/>
</dbReference>
<dbReference type="Pfam" id="PF13579">
    <property type="entry name" value="Glyco_trans_4_4"/>
    <property type="match status" value="1"/>
</dbReference>
<dbReference type="PANTHER" id="PTHR45947:SF13">
    <property type="entry name" value="TRANSFERASE"/>
    <property type="match status" value="1"/>
</dbReference>
<dbReference type="EMBL" id="RKQN01000002">
    <property type="protein sequence ID" value="RPE79599.1"/>
    <property type="molecule type" value="Genomic_DNA"/>
</dbReference>
<dbReference type="Pfam" id="PF13524">
    <property type="entry name" value="Glyco_trans_1_2"/>
    <property type="match status" value="1"/>
</dbReference>
<dbReference type="InterPro" id="IPR028098">
    <property type="entry name" value="Glyco_trans_4-like_N"/>
</dbReference>
<feature type="domain" description="Glycosyl transferase family 1" evidence="2">
    <location>
        <begin position="892"/>
        <end position="1038"/>
    </location>
</feature>
<keyword evidence="5" id="KW-0808">Transferase</keyword>
<dbReference type="SUPFAM" id="SSF53756">
    <property type="entry name" value="UDP-Glycosyltransferase/glycogen phosphorylase"/>
    <property type="match status" value="2"/>
</dbReference>
<reference evidence="5 6" key="1">
    <citation type="submission" date="2018-11" db="EMBL/GenBank/DDBJ databases">
        <title>Genomic Encyclopedia of Type Strains, Phase IV (KMG-IV): sequencing the most valuable type-strain genomes for metagenomic binning, comparative biology and taxonomic classification.</title>
        <authorList>
            <person name="Goeker M."/>
        </authorList>
    </citation>
    <scope>NUCLEOTIDE SEQUENCE [LARGE SCALE GENOMIC DNA]</scope>
    <source>
        <strain evidence="5 6">DSM 25623</strain>
    </source>
</reference>
<keyword evidence="6" id="KW-1185">Reference proteome</keyword>
<dbReference type="Proteomes" id="UP000269708">
    <property type="component" value="Unassembled WGS sequence"/>
</dbReference>
<dbReference type="Gene3D" id="3.40.50.2000">
    <property type="entry name" value="Glycogen Phosphorylase B"/>
    <property type="match status" value="4"/>
</dbReference>
<name>A0A3N4VIR4_9GAMM</name>
<evidence type="ECO:0000313" key="6">
    <source>
        <dbReference type="Proteomes" id="UP000269708"/>
    </source>
</evidence>
<organism evidence="5 6">
    <name type="scientific">Vulcaniibacterium tengchongense</name>
    <dbReference type="NCBI Taxonomy" id="1273429"/>
    <lineage>
        <taxon>Bacteria</taxon>
        <taxon>Pseudomonadati</taxon>
        <taxon>Pseudomonadota</taxon>
        <taxon>Gammaproteobacteria</taxon>
        <taxon>Lysobacterales</taxon>
        <taxon>Lysobacteraceae</taxon>
        <taxon>Vulcaniibacterium</taxon>
    </lineage>
</organism>
<dbReference type="PANTHER" id="PTHR45947">
    <property type="entry name" value="SULFOQUINOVOSYL TRANSFERASE SQD2"/>
    <property type="match status" value="1"/>
</dbReference>
<evidence type="ECO:0000313" key="5">
    <source>
        <dbReference type="EMBL" id="RPE79599.1"/>
    </source>
</evidence>
<gene>
    <name evidence="5" type="ORF">EDC50_1421</name>
</gene>
<proteinExistence type="predicted"/>
<comment type="caution">
    <text evidence="5">The sequence shown here is derived from an EMBL/GenBank/DDBJ whole genome shotgun (WGS) entry which is preliminary data.</text>
</comment>
<feature type="domain" description="Spore protein YkvP/CgeB glycosyl transferase-like" evidence="3">
    <location>
        <begin position="506"/>
        <end position="649"/>
    </location>
</feature>
<dbReference type="RefSeq" id="WP_123769792.1">
    <property type="nucleotide sequence ID" value="NZ_RKQN01000002.1"/>
</dbReference>
<feature type="domain" description="Glycosyltransferase subfamily 4-like N-terminal" evidence="4">
    <location>
        <begin position="681"/>
        <end position="875"/>
    </location>
</feature>
<dbReference type="InterPro" id="IPR001296">
    <property type="entry name" value="Glyco_trans_1"/>
</dbReference>
<dbReference type="InterPro" id="IPR055259">
    <property type="entry name" value="YkvP/CgeB_Glyco_trans-like"/>
</dbReference>
<sequence>MTAIEELNKDALFDDLVSKLLTALAPRSILHEIGDEAVDPRARFPAFDDWSHACVAESDVAAAGVDLLVVPTADSLRKFGRAGLCLSDQGVIFAVGGPEPPKELLAEWGMCWVFTLPLPQEGWIAGRDDSLRKDVATALASWAASQRAAAPAMAVVAGYERALQDVARARDEYRLQFERASAEVAKSELRIESLSISLAKSKHSLHPLSRRAQLLQEELDRIKASRSWQLTLPLRTGLNWLRRVHGIGQRMIRLSLAFVRETRTGGFRHSFRRVRLFLSGSTIALPGVAKTTRPNGLPDAGSASQRLVQRVLLVAELGLQQCLRYRVLQKRQLIQSLGIECSVVNWTDVVATRSLLQTHTIAIFYRVPGWPEQLETLRIAKSLGVVTVWEVDDLIFDLQAYKTNSNLNDLDKATRDGILKGVPVYRAMMLACDECIASTPTLAAEMRKAGVRHTHVMRNALDAEIIRMADRIRQLPRRTDGVIRIVYGSGSRSHDSDFKVAAEGVLRVLKARYYVRLMVIGTLNIPPEYDSVKGQVERLPLTDYETYMESLARADINIAPLEASVFNDAKSNIKYLESAVLGIPSVCSPTEEYLYTVEHEKNGFLATTPEEWEEQILRLVDDRALRSRVGEAARQHALAHFTPEAIAAESVAPFLSSHQALMPSGLRVLGVNIFFEPRSFGGATIVAEQIARRLNEIGGVSYAMFTSTPTHEVHPYKIIRYESSHCEVFAMGLPPEADPVLDFDNPYPVEEFRNVLRAWRPDVVHLHSIQGLGVQLIDVCEQEGIPFVVTLHDAWWLCARQFMVTGEGRYCNQRSISLDVCSRCVRDASMLPYRASRLREALSKAALLLAPSAFSRDLYVANGFDSNKVVVNKNGVASPGSALKRTPPSQRKLRFGFVGGEGVMKGGEMLKKAFRSLPYTNYELWVVDNALNLGWQSIHPEQWQVPGETKIVPAYTQATIDEFFGSIDVLLFPSRCKESFGLAAREALVRDVWLISTDAGGVVEDIVEGENGAIVPFDDDGTALAREIRKLLEDPSRLDGFRNPHARSICLFEQQARELRDLFGQVALRRNSRPMRFMSEVEFHERLMKQM</sequence>
<dbReference type="InterPro" id="IPR050194">
    <property type="entry name" value="Glycosyltransferase_grp1"/>
</dbReference>
<protein>
    <submittedName>
        <fullName evidence="5">Glycosyltransferase involved in cell wall biosynthesis</fullName>
    </submittedName>
</protein>
<evidence type="ECO:0000259" key="4">
    <source>
        <dbReference type="Pfam" id="PF13579"/>
    </source>
</evidence>
<evidence type="ECO:0000259" key="2">
    <source>
        <dbReference type="Pfam" id="PF00534"/>
    </source>
</evidence>
<evidence type="ECO:0000259" key="3">
    <source>
        <dbReference type="Pfam" id="PF13524"/>
    </source>
</evidence>